<evidence type="ECO:0000256" key="6">
    <source>
        <dbReference type="ARBA" id="ARBA00023125"/>
    </source>
</evidence>
<protein>
    <submittedName>
        <fullName evidence="11">DNA-binding response regulator</fullName>
    </submittedName>
</protein>
<evidence type="ECO:0000313" key="11">
    <source>
        <dbReference type="EMBL" id="PZD94302.1"/>
    </source>
</evidence>
<evidence type="ECO:0000259" key="9">
    <source>
        <dbReference type="PROSITE" id="PS01124"/>
    </source>
</evidence>
<dbReference type="SMART" id="SM00342">
    <property type="entry name" value="HTH_ARAC"/>
    <property type="match status" value="1"/>
</dbReference>
<sequence length="535" mass="61039">MNILIVDDEQHAREAVKLLVDWNSYGITRQLEADNGEQAKQMIVEHRPELVLTDMHMPISDGRALLEWIAGHYPDIKIIVISGYSDFDYMRHAIKYGGSDYLLKPLDPDQLNESVRKSVEAARKSREDKLKQSAENIERNQFKPVYWDNVFTRMASDSSIPVQLIEQVSAEFSIPSGGTTCRAVICSLEPLPPLLVKRFREDRELIAFAMTNILNDFVRLNWKSGYAFRIPSQSDAVYVVLWDGLSMLERRLRELQDALAATMGARLHFGTGGVQAFPSGLKQSAREAREALHRRNLLDGNQFLHFYDKLLPPAGKRPHLSDIEEAVRLAILSRSETEIAAAIRRWSSEAAAMTILTPADVESWQQEYRLLYSRWTQSLADNSDSIPKTAEFPAAFQDDGKFSLRETEQAILRHTVALAETMAAKKRSERNVINDILQYIEQNINDDLSLFAVASKFYLSREYISRRFRQETGTTLSEYVERMRMDKAKLLLGNAELRITDVAGMVGYSDDKYFSKVFKKQTGVSPGQYRKNVHD</sequence>
<dbReference type="Pfam" id="PF00072">
    <property type="entry name" value="Response_reg"/>
    <property type="match status" value="1"/>
</dbReference>
<keyword evidence="5" id="KW-0805">Transcription regulation</keyword>
<keyword evidence="2" id="KW-0963">Cytoplasm</keyword>
<dbReference type="CDD" id="cd17536">
    <property type="entry name" value="REC_YesN-like"/>
    <property type="match status" value="1"/>
</dbReference>
<keyword evidence="4" id="KW-0902">Two-component regulatory system</keyword>
<dbReference type="OrthoDB" id="159632at2"/>
<evidence type="ECO:0000256" key="8">
    <source>
        <dbReference type="PROSITE-ProRule" id="PRU00169"/>
    </source>
</evidence>
<comment type="caution">
    <text evidence="11">The sequence shown here is derived from an EMBL/GenBank/DDBJ whole genome shotgun (WGS) entry which is preliminary data.</text>
</comment>
<dbReference type="AlphaFoldDB" id="A0A2W1LGY0"/>
<dbReference type="InterPro" id="IPR020449">
    <property type="entry name" value="Tscrpt_reg_AraC-type_HTH"/>
</dbReference>
<feature type="modified residue" description="4-aspartylphosphate" evidence="8">
    <location>
        <position position="54"/>
    </location>
</feature>
<name>A0A2W1LGY0_9BACL</name>
<dbReference type="Gene3D" id="1.10.10.60">
    <property type="entry name" value="Homeodomain-like"/>
    <property type="match status" value="2"/>
</dbReference>
<dbReference type="SUPFAM" id="SSF46689">
    <property type="entry name" value="Homeodomain-like"/>
    <property type="match status" value="2"/>
</dbReference>
<feature type="domain" description="HTH araC/xylS-type" evidence="9">
    <location>
        <begin position="434"/>
        <end position="532"/>
    </location>
</feature>
<evidence type="ECO:0000313" key="12">
    <source>
        <dbReference type="Proteomes" id="UP000249522"/>
    </source>
</evidence>
<dbReference type="EMBL" id="QKRB01000053">
    <property type="protein sequence ID" value="PZD94302.1"/>
    <property type="molecule type" value="Genomic_DNA"/>
</dbReference>
<keyword evidence="12" id="KW-1185">Reference proteome</keyword>
<gene>
    <name evidence="11" type="ORF">DNH61_17990</name>
</gene>
<evidence type="ECO:0000256" key="7">
    <source>
        <dbReference type="ARBA" id="ARBA00023163"/>
    </source>
</evidence>
<dbReference type="PRINTS" id="PR00032">
    <property type="entry name" value="HTHARAC"/>
</dbReference>
<dbReference type="SMART" id="SM00448">
    <property type="entry name" value="REC"/>
    <property type="match status" value="1"/>
</dbReference>
<dbReference type="GO" id="GO:0003700">
    <property type="term" value="F:DNA-binding transcription factor activity"/>
    <property type="evidence" value="ECO:0007669"/>
    <property type="project" value="InterPro"/>
</dbReference>
<evidence type="ECO:0000259" key="10">
    <source>
        <dbReference type="PROSITE" id="PS50110"/>
    </source>
</evidence>
<dbReference type="Gene3D" id="3.40.50.2300">
    <property type="match status" value="1"/>
</dbReference>
<dbReference type="InterPro" id="IPR018060">
    <property type="entry name" value="HTH_AraC"/>
</dbReference>
<evidence type="ECO:0000256" key="5">
    <source>
        <dbReference type="ARBA" id="ARBA00023015"/>
    </source>
</evidence>
<dbReference type="InterPro" id="IPR001789">
    <property type="entry name" value="Sig_transdc_resp-reg_receiver"/>
</dbReference>
<reference evidence="11 12" key="1">
    <citation type="submission" date="2018-06" db="EMBL/GenBank/DDBJ databases">
        <title>Paenibacillus imtechensis sp. nov.</title>
        <authorList>
            <person name="Pinnaka A.K."/>
            <person name="Singh H."/>
            <person name="Kaur M."/>
        </authorList>
    </citation>
    <scope>NUCLEOTIDE SEQUENCE [LARGE SCALE GENOMIC DNA]</scope>
    <source>
        <strain evidence="11 12">SMB1</strain>
    </source>
</reference>
<accession>A0A2W1LGY0</accession>
<evidence type="ECO:0000256" key="3">
    <source>
        <dbReference type="ARBA" id="ARBA00022553"/>
    </source>
</evidence>
<keyword evidence="6 11" id="KW-0238">DNA-binding</keyword>
<dbReference type="GO" id="GO:0000160">
    <property type="term" value="P:phosphorelay signal transduction system"/>
    <property type="evidence" value="ECO:0007669"/>
    <property type="project" value="UniProtKB-KW"/>
</dbReference>
<dbReference type="Proteomes" id="UP000249522">
    <property type="component" value="Unassembled WGS sequence"/>
</dbReference>
<organism evidence="11 12">
    <name type="scientific">Paenibacillus sambharensis</name>
    <dbReference type="NCBI Taxonomy" id="1803190"/>
    <lineage>
        <taxon>Bacteria</taxon>
        <taxon>Bacillati</taxon>
        <taxon>Bacillota</taxon>
        <taxon>Bacilli</taxon>
        <taxon>Bacillales</taxon>
        <taxon>Paenibacillaceae</taxon>
        <taxon>Paenibacillus</taxon>
    </lineage>
</organism>
<evidence type="ECO:0000256" key="2">
    <source>
        <dbReference type="ARBA" id="ARBA00022490"/>
    </source>
</evidence>
<dbReference type="GO" id="GO:0043565">
    <property type="term" value="F:sequence-specific DNA binding"/>
    <property type="evidence" value="ECO:0007669"/>
    <property type="project" value="InterPro"/>
</dbReference>
<comment type="subcellular location">
    <subcellularLocation>
        <location evidence="1">Cytoplasm</location>
    </subcellularLocation>
</comment>
<dbReference type="Pfam" id="PF12833">
    <property type="entry name" value="HTH_18"/>
    <property type="match status" value="1"/>
</dbReference>
<dbReference type="PROSITE" id="PS01124">
    <property type="entry name" value="HTH_ARAC_FAMILY_2"/>
    <property type="match status" value="1"/>
</dbReference>
<keyword evidence="3 8" id="KW-0597">Phosphoprotein</keyword>
<keyword evidence="7" id="KW-0804">Transcription</keyword>
<dbReference type="PROSITE" id="PS50110">
    <property type="entry name" value="RESPONSE_REGULATORY"/>
    <property type="match status" value="1"/>
</dbReference>
<dbReference type="GO" id="GO:0005737">
    <property type="term" value="C:cytoplasm"/>
    <property type="evidence" value="ECO:0007669"/>
    <property type="project" value="UniProtKB-SubCell"/>
</dbReference>
<proteinExistence type="predicted"/>
<dbReference type="InterPro" id="IPR011006">
    <property type="entry name" value="CheY-like_superfamily"/>
</dbReference>
<dbReference type="InterPro" id="IPR051552">
    <property type="entry name" value="HptR"/>
</dbReference>
<feature type="domain" description="Response regulatory" evidence="10">
    <location>
        <begin position="2"/>
        <end position="119"/>
    </location>
</feature>
<dbReference type="PANTHER" id="PTHR42713:SF3">
    <property type="entry name" value="TRANSCRIPTIONAL REGULATORY PROTEIN HPTR"/>
    <property type="match status" value="1"/>
</dbReference>
<dbReference type="PANTHER" id="PTHR42713">
    <property type="entry name" value="HISTIDINE KINASE-RELATED"/>
    <property type="match status" value="1"/>
</dbReference>
<dbReference type="InterPro" id="IPR009057">
    <property type="entry name" value="Homeodomain-like_sf"/>
</dbReference>
<dbReference type="SUPFAM" id="SSF52172">
    <property type="entry name" value="CheY-like"/>
    <property type="match status" value="1"/>
</dbReference>
<dbReference type="RefSeq" id="WP_111148071.1">
    <property type="nucleotide sequence ID" value="NZ_QKRB01000053.1"/>
</dbReference>
<evidence type="ECO:0000256" key="1">
    <source>
        <dbReference type="ARBA" id="ARBA00004496"/>
    </source>
</evidence>
<evidence type="ECO:0000256" key="4">
    <source>
        <dbReference type="ARBA" id="ARBA00023012"/>
    </source>
</evidence>